<dbReference type="Gene3D" id="3.90.105.50">
    <property type="match status" value="1"/>
</dbReference>
<dbReference type="InterPro" id="IPR010093">
    <property type="entry name" value="SinI_DNA-bd"/>
</dbReference>
<name>A0ABV1GML4_9FIRM</name>
<keyword evidence="3" id="KW-1185">Reference proteome</keyword>
<protein>
    <submittedName>
        <fullName evidence="2">Excisionase</fullName>
    </submittedName>
</protein>
<sequence length="79" mass="9259">MDDEILRYKQRLEEQAAQTPIWEKACLTIEEAAEYTGIGRTKLRALVRQKKCSFSMPIGNQILIVREKFDAYLKGRKRI</sequence>
<evidence type="ECO:0000313" key="2">
    <source>
        <dbReference type="EMBL" id="MEQ2534742.1"/>
    </source>
</evidence>
<gene>
    <name evidence="2" type="ORF">WMO38_06385</name>
</gene>
<evidence type="ECO:0000259" key="1">
    <source>
        <dbReference type="Pfam" id="PF12728"/>
    </source>
</evidence>
<dbReference type="Proteomes" id="UP001480973">
    <property type="component" value="Unassembled WGS sequence"/>
</dbReference>
<dbReference type="InterPro" id="IPR038148">
    <property type="entry name" value="Tn1545/Tn916_Xis"/>
</dbReference>
<accession>A0ABV1GML4</accession>
<dbReference type="Pfam" id="PF12728">
    <property type="entry name" value="HTH_17"/>
    <property type="match status" value="1"/>
</dbReference>
<proteinExistence type="predicted"/>
<dbReference type="InterPro" id="IPR041657">
    <property type="entry name" value="HTH_17"/>
</dbReference>
<feature type="domain" description="Helix-turn-helix" evidence="1">
    <location>
        <begin position="27"/>
        <end position="76"/>
    </location>
</feature>
<comment type="caution">
    <text evidence="2">The sequence shown here is derived from an EMBL/GenBank/DDBJ whole genome shotgun (WGS) entry which is preliminary data.</text>
</comment>
<dbReference type="EMBL" id="JBBMES010000005">
    <property type="protein sequence ID" value="MEQ2534742.1"/>
    <property type="molecule type" value="Genomic_DNA"/>
</dbReference>
<evidence type="ECO:0000313" key="3">
    <source>
        <dbReference type="Proteomes" id="UP001480973"/>
    </source>
</evidence>
<organism evidence="2 3">
    <name type="scientific">Lachnospira intestinalis</name>
    <dbReference type="NCBI Taxonomy" id="3133158"/>
    <lineage>
        <taxon>Bacteria</taxon>
        <taxon>Bacillati</taxon>
        <taxon>Bacillota</taxon>
        <taxon>Clostridia</taxon>
        <taxon>Lachnospirales</taxon>
        <taxon>Lachnospiraceae</taxon>
        <taxon>Lachnospira</taxon>
    </lineage>
</organism>
<reference evidence="2 3" key="1">
    <citation type="submission" date="2024-03" db="EMBL/GenBank/DDBJ databases">
        <title>Human intestinal bacterial collection.</title>
        <authorList>
            <person name="Pauvert C."/>
            <person name="Hitch T.C.A."/>
            <person name="Clavel T."/>
        </authorList>
    </citation>
    <scope>NUCLEOTIDE SEQUENCE [LARGE SCALE GENOMIC DNA]</scope>
    <source>
        <strain evidence="2 3">CLA-JM-H10</strain>
    </source>
</reference>
<dbReference type="NCBIfam" id="TIGR01764">
    <property type="entry name" value="excise"/>
    <property type="match status" value="1"/>
</dbReference>